<evidence type="ECO:0000256" key="1">
    <source>
        <dbReference type="ARBA" id="ARBA00009860"/>
    </source>
</evidence>
<sequence length="197" mass="22330">MAAAPNPNEIKHPLQRSWTLWFDDGKRVPNVEWLDTLKQVISVATVEDFWGVFNNVISPSKLASGSNFHFFETGVKPAWEDVRNQVGGKWTVVLKKKARGGRNNEEQESPVDKNWLNLLLACIGESFPYADQLTGLVVSIRSSHGDKISLWTSKSEDEEAVLAIGKYFREQVLDCDVKVSYASHEEAQKRHSRYELP</sequence>
<proteinExistence type="inferred from homology"/>
<evidence type="ECO:0000256" key="6">
    <source>
        <dbReference type="RuleBase" id="RU004374"/>
    </source>
</evidence>
<dbReference type="GO" id="GO:0006417">
    <property type="term" value="P:regulation of translation"/>
    <property type="evidence" value="ECO:0007669"/>
    <property type="project" value="UniProtKB-KW"/>
</dbReference>
<keyword evidence="5 6" id="KW-0648">Protein biosynthesis</keyword>
<dbReference type="InterPro" id="IPR023398">
    <property type="entry name" value="TIF_eIF4e-like"/>
</dbReference>
<keyword evidence="2 6" id="KW-0396">Initiation factor</keyword>
<keyword evidence="3" id="KW-0810">Translation regulation</keyword>
<dbReference type="PANTHER" id="PTHR11960">
    <property type="entry name" value="EUKARYOTIC TRANSLATION INITIATION FACTOR 4E RELATED"/>
    <property type="match status" value="1"/>
</dbReference>
<dbReference type="Pfam" id="PF01652">
    <property type="entry name" value="IF4E"/>
    <property type="match status" value="1"/>
</dbReference>
<protein>
    <submittedName>
        <fullName evidence="7">Uncharacterized protein</fullName>
    </submittedName>
</protein>
<accession>A0A7S4PBP0</accession>
<dbReference type="GO" id="GO:0016281">
    <property type="term" value="C:eukaryotic translation initiation factor 4F complex"/>
    <property type="evidence" value="ECO:0007669"/>
    <property type="project" value="TreeGrafter"/>
</dbReference>
<evidence type="ECO:0000313" key="7">
    <source>
        <dbReference type="EMBL" id="CAE2329769.1"/>
    </source>
</evidence>
<dbReference type="Gene3D" id="3.30.760.10">
    <property type="entry name" value="RNA Cap, Translation Initiation Factor Eif4e"/>
    <property type="match status" value="1"/>
</dbReference>
<evidence type="ECO:0000256" key="3">
    <source>
        <dbReference type="ARBA" id="ARBA00022845"/>
    </source>
</evidence>
<name>A0A7S4PBP0_9EUKA</name>
<dbReference type="EMBL" id="HBKR01033000">
    <property type="protein sequence ID" value="CAE2329769.1"/>
    <property type="molecule type" value="Transcribed_RNA"/>
</dbReference>
<dbReference type="PANTHER" id="PTHR11960:SF8">
    <property type="entry name" value="EUKARYOTIC TRANSLATION INITIATION FACTOR 4E1-RELATED"/>
    <property type="match status" value="1"/>
</dbReference>
<gene>
    <name evidence="7" type="ORF">NAES01612_LOCUS21644</name>
</gene>
<evidence type="ECO:0000256" key="5">
    <source>
        <dbReference type="ARBA" id="ARBA00022917"/>
    </source>
</evidence>
<organism evidence="7">
    <name type="scientific">Paramoeba aestuarina</name>
    <dbReference type="NCBI Taxonomy" id="180227"/>
    <lineage>
        <taxon>Eukaryota</taxon>
        <taxon>Amoebozoa</taxon>
        <taxon>Discosea</taxon>
        <taxon>Flabellinia</taxon>
        <taxon>Dactylopodida</taxon>
        <taxon>Paramoebidae</taxon>
        <taxon>Paramoeba</taxon>
    </lineage>
</organism>
<dbReference type="InterPro" id="IPR001040">
    <property type="entry name" value="TIF_eIF_4E"/>
</dbReference>
<evidence type="ECO:0000256" key="2">
    <source>
        <dbReference type="ARBA" id="ARBA00022540"/>
    </source>
</evidence>
<keyword evidence="4 6" id="KW-0694">RNA-binding</keyword>
<comment type="similarity">
    <text evidence="1 6">Belongs to the eukaryotic initiation factor 4E family.</text>
</comment>
<dbReference type="GO" id="GO:0003743">
    <property type="term" value="F:translation initiation factor activity"/>
    <property type="evidence" value="ECO:0007669"/>
    <property type="project" value="UniProtKB-KW"/>
</dbReference>
<evidence type="ECO:0000256" key="4">
    <source>
        <dbReference type="ARBA" id="ARBA00022884"/>
    </source>
</evidence>
<dbReference type="SUPFAM" id="SSF55418">
    <property type="entry name" value="eIF4e-like"/>
    <property type="match status" value="1"/>
</dbReference>
<reference evidence="7" key="1">
    <citation type="submission" date="2021-01" db="EMBL/GenBank/DDBJ databases">
        <authorList>
            <person name="Corre E."/>
            <person name="Pelletier E."/>
            <person name="Niang G."/>
            <person name="Scheremetjew M."/>
            <person name="Finn R."/>
            <person name="Kale V."/>
            <person name="Holt S."/>
            <person name="Cochrane G."/>
            <person name="Meng A."/>
            <person name="Brown T."/>
            <person name="Cohen L."/>
        </authorList>
    </citation>
    <scope>NUCLEOTIDE SEQUENCE</scope>
    <source>
        <strain evidence="7">SoJaBio B1-5/56/2</strain>
    </source>
</reference>
<dbReference type="AlphaFoldDB" id="A0A7S4PBP0"/>
<dbReference type="GO" id="GO:0000340">
    <property type="term" value="F:RNA 7-methylguanosine cap binding"/>
    <property type="evidence" value="ECO:0007669"/>
    <property type="project" value="TreeGrafter"/>
</dbReference>